<dbReference type="PATRIC" id="fig|251229.3.peg.2547"/>
<evidence type="ECO:0000256" key="8">
    <source>
        <dbReference type="ARBA" id="ARBA00022679"/>
    </source>
</evidence>
<dbReference type="CDD" id="cd05387">
    <property type="entry name" value="BY-kinase"/>
    <property type="match status" value="1"/>
</dbReference>
<proteinExistence type="inferred from homology"/>
<dbReference type="PANTHER" id="PTHR32309:SF13">
    <property type="entry name" value="FERRIC ENTEROBACTIN TRANSPORT PROTEIN FEPE"/>
    <property type="match status" value="1"/>
</dbReference>
<evidence type="ECO:0000256" key="6">
    <source>
        <dbReference type="ARBA" id="ARBA00022475"/>
    </source>
</evidence>
<evidence type="ECO:0000256" key="2">
    <source>
        <dbReference type="ARBA" id="ARBA00006683"/>
    </source>
</evidence>
<dbReference type="InterPro" id="IPR003856">
    <property type="entry name" value="LPS_length_determ_N"/>
</dbReference>
<accession>K9TYK4</accession>
<dbReference type="RefSeq" id="WP_015154208.1">
    <property type="nucleotide sequence ID" value="NC_019695.1"/>
</dbReference>
<dbReference type="HOGENOM" id="CLU_009912_2_2_3"/>
<dbReference type="InterPro" id="IPR005702">
    <property type="entry name" value="Wzc-like_C"/>
</dbReference>
<comment type="subcellular location">
    <subcellularLocation>
        <location evidence="1">Cell inner membrane</location>
        <topology evidence="1">Multi-pass membrane protein</topology>
    </subcellularLocation>
</comment>
<evidence type="ECO:0000256" key="5">
    <source>
        <dbReference type="ARBA" id="ARBA00011903"/>
    </source>
</evidence>
<dbReference type="InterPro" id="IPR050445">
    <property type="entry name" value="Bact_polysacc_biosynth/exp"/>
</dbReference>
<keyword evidence="13 18" id="KW-1133">Transmembrane helix</keyword>
<evidence type="ECO:0000313" key="23">
    <source>
        <dbReference type="Proteomes" id="UP000010384"/>
    </source>
</evidence>
<dbReference type="SUPFAM" id="SSF52540">
    <property type="entry name" value="P-loop containing nucleoside triphosphate hydrolases"/>
    <property type="match status" value="1"/>
</dbReference>
<dbReference type="KEGG" id="cthe:Chro_2158"/>
<evidence type="ECO:0000256" key="11">
    <source>
        <dbReference type="ARBA" id="ARBA00022777"/>
    </source>
</evidence>
<keyword evidence="14 18" id="KW-0472">Membrane</keyword>
<dbReference type="Pfam" id="PF13807">
    <property type="entry name" value="GNVR"/>
    <property type="match status" value="1"/>
</dbReference>
<evidence type="ECO:0000259" key="20">
    <source>
        <dbReference type="Pfam" id="PF13614"/>
    </source>
</evidence>
<feature type="domain" description="AAA" evidence="20">
    <location>
        <begin position="568"/>
        <end position="685"/>
    </location>
</feature>
<dbReference type="Pfam" id="PF13614">
    <property type="entry name" value="AAA_31"/>
    <property type="match status" value="1"/>
</dbReference>
<dbReference type="EMBL" id="CP003597">
    <property type="protein sequence ID" value="AFY87660.1"/>
    <property type="molecule type" value="Genomic_DNA"/>
</dbReference>
<keyword evidence="12" id="KW-0067">ATP-binding</keyword>
<dbReference type="InterPro" id="IPR025669">
    <property type="entry name" value="AAA_dom"/>
</dbReference>
<comment type="catalytic activity">
    <reaction evidence="16">
        <text>L-tyrosyl-[protein] + ATP = O-phospho-L-tyrosyl-[protein] + ADP + H(+)</text>
        <dbReference type="Rhea" id="RHEA:10596"/>
        <dbReference type="Rhea" id="RHEA-COMP:10136"/>
        <dbReference type="Rhea" id="RHEA-COMP:20101"/>
        <dbReference type="ChEBI" id="CHEBI:15378"/>
        <dbReference type="ChEBI" id="CHEBI:30616"/>
        <dbReference type="ChEBI" id="CHEBI:46858"/>
        <dbReference type="ChEBI" id="CHEBI:61978"/>
        <dbReference type="ChEBI" id="CHEBI:456216"/>
        <dbReference type="EC" id="2.7.10.2"/>
    </reaction>
</comment>
<evidence type="ECO:0000256" key="17">
    <source>
        <dbReference type="SAM" id="Coils"/>
    </source>
</evidence>
<dbReference type="eggNOG" id="COG0489">
    <property type="taxonomic scope" value="Bacteria"/>
</dbReference>
<evidence type="ECO:0000256" key="10">
    <source>
        <dbReference type="ARBA" id="ARBA00022741"/>
    </source>
</evidence>
<organism evidence="22 23">
    <name type="scientific">Chroococcidiopsis thermalis (strain PCC 7203)</name>
    <dbReference type="NCBI Taxonomy" id="251229"/>
    <lineage>
        <taxon>Bacteria</taxon>
        <taxon>Bacillati</taxon>
        <taxon>Cyanobacteriota</taxon>
        <taxon>Cyanophyceae</taxon>
        <taxon>Chroococcidiopsidales</taxon>
        <taxon>Chroococcidiopsidaceae</taxon>
        <taxon>Chroococcidiopsis</taxon>
    </lineage>
</organism>
<dbReference type="InterPro" id="IPR027417">
    <property type="entry name" value="P-loop_NTPase"/>
</dbReference>
<comment type="similarity">
    <text evidence="3">Belongs to the CpsD/CapB family.</text>
</comment>
<dbReference type="InParanoid" id="K9TYK4"/>
<keyword evidence="23" id="KW-1185">Reference proteome</keyword>
<dbReference type="STRING" id="251229.Chro_2158"/>
<evidence type="ECO:0000259" key="19">
    <source>
        <dbReference type="Pfam" id="PF02706"/>
    </source>
</evidence>
<keyword evidence="11" id="KW-0418">Kinase</keyword>
<evidence type="ECO:0000256" key="16">
    <source>
        <dbReference type="ARBA" id="ARBA00051245"/>
    </source>
</evidence>
<dbReference type="Proteomes" id="UP000010384">
    <property type="component" value="Chromosome"/>
</dbReference>
<evidence type="ECO:0000256" key="15">
    <source>
        <dbReference type="ARBA" id="ARBA00023137"/>
    </source>
</evidence>
<evidence type="ECO:0000313" key="22">
    <source>
        <dbReference type="EMBL" id="AFY87660.1"/>
    </source>
</evidence>
<dbReference type="GO" id="GO:0005886">
    <property type="term" value="C:plasma membrane"/>
    <property type="evidence" value="ECO:0007669"/>
    <property type="project" value="UniProtKB-SubCell"/>
</dbReference>
<dbReference type="OrthoDB" id="580971at2"/>
<dbReference type="EC" id="2.7.10.2" evidence="5"/>
<comment type="similarity">
    <text evidence="4">Belongs to the etk/wzc family.</text>
</comment>
<dbReference type="GO" id="GO:0005524">
    <property type="term" value="F:ATP binding"/>
    <property type="evidence" value="ECO:0007669"/>
    <property type="project" value="UniProtKB-KW"/>
</dbReference>
<sequence length="772" mass="85443">MESQEHLNLDLQKYWESLKRNWIPAVATFGLVSVLATLVACLQQPEYEAQGKLLLKVSRTPSLTGVGQQLGELDPPLAAKSSPLNTEIEIIRSIPLVQQTISTLNLKDQNGTFLDPQTIIKQQLDVKNIGATDMLVISYKSHDSTQAAVVVNKLMNLYITRNLLANRTEAVTANKFIAKQLPIAEASVRQVEVALRQFKEKNQVVALDEEAKSAVKIIEELENKIKQTEADLADATTRSVNLQQKVGMTSKDALAINSLNQSLGVQKVLEELQQVESQIVVQQNRFSDNNPTIISLKHERDSLNSLLHDRVQQALGTHTQISKRSLQIGESQQKLIENFAATEGTRLAIHSRLASLSKAQSSFKKRLTTLPKLEQEQRELQRRLAAAQSTYQTLLQKFQEVRLAENQNTGNATIIENALVPTKASIRKPASIVILGILSGIFLSTIAVLILEITDKSIKSLQEVKKVFGYAVVGDIPQFGKKVNSHRQDEQQNIPPVFVREMPDSPISEAFNILQANLKFFHLLHPADSISIQATHAKRKIKPSLSIGTFFSSLKNSNKAFKTIVVTSSISKEGKSTISANLAATMAEIGRKVLLVDANMHHPIQHQIWRLSNTSGLSNILSGQAGFEVIEKSDVANLDILTAGVIPPKPIALLDSPRMALLIDYFAARYDFVIIDAPAFSHAADALTLSHMSDGVLFVARPGLLNYVSADAAKELLERSTQKPLGLVINNWSKEEKFNHSLVSFRKRNLKNNNISSKKISFKYNGYTHNST</sequence>
<dbReference type="Gene3D" id="3.40.50.300">
    <property type="entry name" value="P-loop containing nucleotide triphosphate hydrolases"/>
    <property type="match status" value="1"/>
</dbReference>
<protein>
    <recommendedName>
        <fullName evidence="5">non-specific protein-tyrosine kinase</fullName>
        <ecNumber evidence="5">2.7.10.2</ecNumber>
    </recommendedName>
</protein>
<keyword evidence="10" id="KW-0547">Nucleotide-binding</keyword>
<evidence type="ECO:0000256" key="4">
    <source>
        <dbReference type="ARBA" id="ARBA00008883"/>
    </source>
</evidence>
<evidence type="ECO:0000256" key="3">
    <source>
        <dbReference type="ARBA" id="ARBA00007316"/>
    </source>
</evidence>
<keyword evidence="15" id="KW-0829">Tyrosine-protein kinase</keyword>
<dbReference type="NCBIfam" id="TIGR01007">
    <property type="entry name" value="eps_fam"/>
    <property type="match status" value="1"/>
</dbReference>
<feature type="coiled-coil region" evidence="17">
    <location>
        <begin position="370"/>
        <end position="397"/>
    </location>
</feature>
<evidence type="ECO:0000256" key="12">
    <source>
        <dbReference type="ARBA" id="ARBA00022840"/>
    </source>
</evidence>
<feature type="domain" description="Polysaccharide chain length determinant N-terminal" evidence="19">
    <location>
        <begin position="8"/>
        <end position="103"/>
    </location>
</feature>
<reference evidence="22 23" key="1">
    <citation type="submission" date="2012-06" db="EMBL/GenBank/DDBJ databases">
        <title>Finished chromosome of genome of Chroococcidiopsis thermalis PCC 7203.</title>
        <authorList>
            <consortium name="US DOE Joint Genome Institute"/>
            <person name="Gugger M."/>
            <person name="Coursin T."/>
            <person name="Rippka R."/>
            <person name="Tandeau De Marsac N."/>
            <person name="Huntemann M."/>
            <person name="Wei C.-L."/>
            <person name="Han J."/>
            <person name="Detter J.C."/>
            <person name="Han C."/>
            <person name="Tapia R."/>
            <person name="Davenport K."/>
            <person name="Daligault H."/>
            <person name="Erkkila T."/>
            <person name="Gu W."/>
            <person name="Munk A.C.C."/>
            <person name="Teshima H."/>
            <person name="Xu Y."/>
            <person name="Chain P."/>
            <person name="Chen A."/>
            <person name="Krypides N."/>
            <person name="Mavromatis K."/>
            <person name="Markowitz V."/>
            <person name="Szeto E."/>
            <person name="Ivanova N."/>
            <person name="Mikhailova N."/>
            <person name="Ovchinnikova G."/>
            <person name="Pagani I."/>
            <person name="Pati A."/>
            <person name="Goodwin L."/>
            <person name="Peters L."/>
            <person name="Pitluck S."/>
            <person name="Woyke T."/>
            <person name="Kerfeld C."/>
        </authorList>
    </citation>
    <scope>NUCLEOTIDE SEQUENCE [LARGE SCALE GENOMIC DNA]</scope>
    <source>
        <strain evidence="22 23">PCC 7203</strain>
    </source>
</reference>
<keyword evidence="8 22" id="KW-0808">Transferase</keyword>
<keyword evidence="7" id="KW-0997">Cell inner membrane</keyword>
<comment type="similarity">
    <text evidence="2">Belongs to the CpsC/CapA family.</text>
</comment>
<keyword evidence="17" id="KW-0175">Coiled coil</keyword>
<evidence type="ECO:0000256" key="13">
    <source>
        <dbReference type="ARBA" id="ARBA00022989"/>
    </source>
</evidence>
<dbReference type="eggNOG" id="COG3206">
    <property type="taxonomic scope" value="Bacteria"/>
</dbReference>
<feature type="transmembrane region" description="Helical" evidence="18">
    <location>
        <begin position="22"/>
        <end position="42"/>
    </location>
</feature>
<dbReference type="Pfam" id="PF02706">
    <property type="entry name" value="Wzz"/>
    <property type="match status" value="1"/>
</dbReference>
<feature type="coiled-coil region" evidence="17">
    <location>
        <begin position="204"/>
        <end position="285"/>
    </location>
</feature>
<evidence type="ECO:0000256" key="7">
    <source>
        <dbReference type="ARBA" id="ARBA00022519"/>
    </source>
</evidence>
<dbReference type="InterPro" id="IPR032807">
    <property type="entry name" value="GNVR"/>
</dbReference>
<name>K9TYK4_CHRTP</name>
<keyword evidence="9 18" id="KW-0812">Transmembrane</keyword>
<evidence type="ECO:0000256" key="14">
    <source>
        <dbReference type="ARBA" id="ARBA00023136"/>
    </source>
</evidence>
<evidence type="ECO:0000259" key="21">
    <source>
        <dbReference type="Pfam" id="PF13807"/>
    </source>
</evidence>
<feature type="domain" description="Tyrosine-protein kinase G-rich" evidence="21">
    <location>
        <begin position="373"/>
        <end position="450"/>
    </location>
</feature>
<gene>
    <name evidence="22" type="ORF">Chro_2158</name>
</gene>
<dbReference type="PANTHER" id="PTHR32309">
    <property type="entry name" value="TYROSINE-PROTEIN KINASE"/>
    <property type="match status" value="1"/>
</dbReference>
<keyword evidence="6" id="KW-1003">Cell membrane</keyword>
<evidence type="ECO:0000256" key="1">
    <source>
        <dbReference type="ARBA" id="ARBA00004429"/>
    </source>
</evidence>
<evidence type="ECO:0000256" key="18">
    <source>
        <dbReference type="SAM" id="Phobius"/>
    </source>
</evidence>
<dbReference type="AlphaFoldDB" id="K9TYK4"/>
<dbReference type="GO" id="GO:0004715">
    <property type="term" value="F:non-membrane spanning protein tyrosine kinase activity"/>
    <property type="evidence" value="ECO:0007669"/>
    <property type="project" value="UniProtKB-EC"/>
</dbReference>
<evidence type="ECO:0000256" key="9">
    <source>
        <dbReference type="ARBA" id="ARBA00022692"/>
    </source>
</evidence>
<feature type="transmembrane region" description="Helical" evidence="18">
    <location>
        <begin position="432"/>
        <end position="451"/>
    </location>
</feature>